<dbReference type="PANTHER" id="PTHR10996:SF178">
    <property type="entry name" value="2-HYDROXYACID DEHYDROGENASE YGL185C-RELATED"/>
    <property type="match status" value="1"/>
</dbReference>
<evidence type="ECO:0000256" key="4">
    <source>
        <dbReference type="RuleBase" id="RU003719"/>
    </source>
</evidence>
<dbReference type="GO" id="GO:0051287">
    <property type="term" value="F:NAD binding"/>
    <property type="evidence" value="ECO:0007669"/>
    <property type="project" value="InterPro"/>
</dbReference>
<dbReference type="GO" id="GO:0016618">
    <property type="term" value="F:hydroxypyruvate reductase [NAD(P)H] activity"/>
    <property type="evidence" value="ECO:0007669"/>
    <property type="project" value="TreeGrafter"/>
</dbReference>
<evidence type="ECO:0000259" key="6">
    <source>
        <dbReference type="Pfam" id="PF02826"/>
    </source>
</evidence>
<dbReference type="EMBL" id="JADPRT010000005">
    <property type="protein sequence ID" value="MBF9069159.1"/>
    <property type="molecule type" value="Genomic_DNA"/>
</dbReference>
<reference evidence="7" key="1">
    <citation type="submission" date="2020-11" db="EMBL/GenBank/DDBJ databases">
        <title>Isolation and identification of active actinomycetes.</title>
        <authorList>
            <person name="Yu B."/>
        </authorList>
    </citation>
    <scope>NUCLEOTIDE SEQUENCE</scope>
    <source>
        <strain evidence="7">NEAU-YB345</strain>
    </source>
</reference>
<dbReference type="Pfam" id="PF00389">
    <property type="entry name" value="2-Hacid_dh"/>
    <property type="match status" value="1"/>
</dbReference>
<dbReference type="InterPro" id="IPR006139">
    <property type="entry name" value="D-isomer_2_OHA_DH_cat_dom"/>
</dbReference>
<gene>
    <name evidence="7" type="ORF">I2501_14130</name>
</gene>
<dbReference type="InterPro" id="IPR006140">
    <property type="entry name" value="D-isomer_DH_NAD-bd"/>
</dbReference>
<dbReference type="RefSeq" id="WP_196194323.1">
    <property type="nucleotide sequence ID" value="NZ_JADPRT010000005.1"/>
</dbReference>
<evidence type="ECO:0000259" key="5">
    <source>
        <dbReference type="Pfam" id="PF00389"/>
    </source>
</evidence>
<accession>A0A931B2G8</accession>
<protein>
    <submittedName>
        <fullName evidence="7">Hydroxyacid dehydrogenase</fullName>
    </submittedName>
</protein>
<comment type="caution">
    <text evidence="7">The sequence shown here is derived from an EMBL/GenBank/DDBJ whole genome shotgun (WGS) entry which is preliminary data.</text>
</comment>
<proteinExistence type="inferred from homology"/>
<name>A0A931B2G8_9ACTN</name>
<dbReference type="SUPFAM" id="SSF52283">
    <property type="entry name" value="Formate/glycerate dehydrogenase catalytic domain-like"/>
    <property type="match status" value="1"/>
</dbReference>
<evidence type="ECO:0000313" key="8">
    <source>
        <dbReference type="Proteomes" id="UP000657385"/>
    </source>
</evidence>
<dbReference type="Pfam" id="PF02826">
    <property type="entry name" value="2-Hacid_dh_C"/>
    <property type="match status" value="1"/>
</dbReference>
<feature type="domain" description="D-isomer specific 2-hydroxyacid dehydrogenase NAD-binding" evidence="6">
    <location>
        <begin position="140"/>
        <end position="297"/>
    </location>
</feature>
<sequence length="337" mass="36097">MADRPAAVFAMDPVNVSRLFPPPLMERLTALLDLGEPGNPRVLSGFTSDAERAALSGVEVLITGWGCPPLDEQVMAAAPRLRIVLHAAGTVRKLVTDACWDRGVVVSTAAEANARPVAEYTLAAALLAGKDAFRRSRLSAHQGGQRSAQESALGNNGRRLGIIGASRVGRALIELLRPFRFAVSLSDPYVEETEAVRLGVTLLPLDDLLRSSDIVTLHAPDIPQTYRLLDRRRLALIPDGATLINTSRGALIAPDALTDELVSGRLRAVLDVTEPEPLPASSPLHGLPNVLLTPHIAGSLGNELEQLGRSVLDEAERVAEGLPLRHEVRRTDLSRVA</sequence>
<dbReference type="GO" id="GO:0005829">
    <property type="term" value="C:cytosol"/>
    <property type="evidence" value="ECO:0007669"/>
    <property type="project" value="TreeGrafter"/>
</dbReference>
<dbReference type="CDD" id="cd12167">
    <property type="entry name" value="2-Hacid_dh_8"/>
    <property type="match status" value="1"/>
</dbReference>
<keyword evidence="3" id="KW-0520">NAD</keyword>
<dbReference type="InterPro" id="IPR050223">
    <property type="entry name" value="D-isomer_2-hydroxyacid_DH"/>
</dbReference>
<dbReference type="GO" id="GO:0030267">
    <property type="term" value="F:glyoxylate reductase (NADPH) activity"/>
    <property type="evidence" value="ECO:0007669"/>
    <property type="project" value="TreeGrafter"/>
</dbReference>
<dbReference type="PANTHER" id="PTHR10996">
    <property type="entry name" value="2-HYDROXYACID DEHYDROGENASE-RELATED"/>
    <property type="match status" value="1"/>
</dbReference>
<evidence type="ECO:0000256" key="2">
    <source>
        <dbReference type="ARBA" id="ARBA00023002"/>
    </source>
</evidence>
<dbReference type="InterPro" id="IPR036291">
    <property type="entry name" value="NAD(P)-bd_dom_sf"/>
</dbReference>
<evidence type="ECO:0000256" key="3">
    <source>
        <dbReference type="ARBA" id="ARBA00023027"/>
    </source>
</evidence>
<comment type="similarity">
    <text evidence="1 4">Belongs to the D-isomer specific 2-hydroxyacid dehydrogenase family.</text>
</comment>
<keyword evidence="8" id="KW-1185">Reference proteome</keyword>
<dbReference type="PROSITE" id="PS00670">
    <property type="entry name" value="D_2_HYDROXYACID_DH_2"/>
    <property type="match status" value="1"/>
</dbReference>
<dbReference type="InterPro" id="IPR029753">
    <property type="entry name" value="D-isomer_DH_CS"/>
</dbReference>
<organism evidence="7 8">
    <name type="scientific">Streptacidiphilus fuscans</name>
    <dbReference type="NCBI Taxonomy" id="2789292"/>
    <lineage>
        <taxon>Bacteria</taxon>
        <taxon>Bacillati</taxon>
        <taxon>Actinomycetota</taxon>
        <taxon>Actinomycetes</taxon>
        <taxon>Kitasatosporales</taxon>
        <taxon>Streptomycetaceae</taxon>
        <taxon>Streptacidiphilus</taxon>
    </lineage>
</organism>
<dbReference type="Gene3D" id="3.40.50.720">
    <property type="entry name" value="NAD(P)-binding Rossmann-like Domain"/>
    <property type="match status" value="2"/>
</dbReference>
<dbReference type="SUPFAM" id="SSF51735">
    <property type="entry name" value="NAD(P)-binding Rossmann-fold domains"/>
    <property type="match status" value="1"/>
</dbReference>
<evidence type="ECO:0000313" key="7">
    <source>
        <dbReference type="EMBL" id="MBF9069159.1"/>
    </source>
</evidence>
<evidence type="ECO:0000256" key="1">
    <source>
        <dbReference type="ARBA" id="ARBA00005854"/>
    </source>
</evidence>
<dbReference type="AlphaFoldDB" id="A0A931B2G8"/>
<dbReference type="Proteomes" id="UP000657385">
    <property type="component" value="Unassembled WGS sequence"/>
</dbReference>
<keyword evidence="2 4" id="KW-0560">Oxidoreductase</keyword>
<feature type="domain" description="D-isomer specific 2-hydroxyacid dehydrogenase catalytic" evidence="5">
    <location>
        <begin position="49"/>
        <end position="328"/>
    </location>
</feature>